<keyword evidence="2 9" id="KW-0813">Transport</keyword>
<sequence length="170" mass="18171">MRRALDRLYLGAAVLAGMCLVAIAVLVVAQIAGRLAGVFIRGLDQLSGYLLAAATFLALAHTFATGGHIRVELLLERLPPRSRRAVNLACLLLATAVIGYFAWHAVVTTWQSYEFMEVTVGLLAVPLWIPQSVMAIGLCIMFVAVADALVTALDRRAPARGVPRPGGPPR</sequence>
<feature type="transmembrane region" description="Helical" evidence="9">
    <location>
        <begin position="12"/>
        <end position="40"/>
    </location>
</feature>
<keyword evidence="3" id="KW-1003">Cell membrane</keyword>
<dbReference type="Proteomes" id="UP000597507">
    <property type="component" value="Unassembled WGS sequence"/>
</dbReference>
<comment type="caution">
    <text evidence="11">The sequence shown here is derived from an EMBL/GenBank/DDBJ whole genome shotgun (WGS) entry which is preliminary data.</text>
</comment>
<evidence type="ECO:0000256" key="1">
    <source>
        <dbReference type="ARBA" id="ARBA00004429"/>
    </source>
</evidence>
<evidence type="ECO:0000256" key="9">
    <source>
        <dbReference type="RuleBase" id="RU369079"/>
    </source>
</evidence>
<dbReference type="InterPro" id="IPR055348">
    <property type="entry name" value="DctQ"/>
</dbReference>
<dbReference type="EMBL" id="BMKS01000004">
    <property type="protein sequence ID" value="GGG28146.1"/>
    <property type="molecule type" value="Genomic_DNA"/>
</dbReference>
<name>A0A8J3EAK6_9PROT</name>
<protein>
    <recommendedName>
        <fullName evidence="9">TRAP transporter small permease protein</fullName>
    </recommendedName>
</protein>
<evidence type="ECO:0000256" key="7">
    <source>
        <dbReference type="ARBA" id="ARBA00023136"/>
    </source>
</evidence>
<comment type="subcellular location">
    <subcellularLocation>
        <location evidence="1 9">Cell inner membrane</location>
        <topology evidence="1 9">Multi-pass membrane protein</topology>
    </subcellularLocation>
</comment>
<comment type="similarity">
    <text evidence="8 9">Belongs to the TRAP transporter small permease family.</text>
</comment>
<evidence type="ECO:0000256" key="2">
    <source>
        <dbReference type="ARBA" id="ARBA00022448"/>
    </source>
</evidence>
<dbReference type="PANTHER" id="PTHR35011:SF10">
    <property type="entry name" value="TRAP TRANSPORTER SMALL PERMEASE PROTEIN"/>
    <property type="match status" value="1"/>
</dbReference>
<evidence type="ECO:0000256" key="3">
    <source>
        <dbReference type="ARBA" id="ARBA00022475"/>
    </source>
</evidence>
<dbReference type="PANTHER" id="PTHR35011">
    <property type="entry name" value="2,3-DIKETO-L-GULONATE TRAP TRANSPORTER SMALL PERMEASE PROTEIN YIAM"/>
    <property type="match status" value="1"/>
</dbReference>
<dbReference type="GO" id="GO:0022857">
    <property type="term" value="F:transmembrane transporter activity"/>
    <property type="evidence" value="ECO:0007669"/>
    <property type="project" value="UniProtKB-UniRule"/>
</dbReference>
<evidence type="ECO:0000313" key="12">
    <source>
        <dbReference type="Proteomes" id="UP000597507"/>
    </source>
</evidence>
<evidence type="ECO:0000256" key="4">
    <source>
        <dbReference type="ARBA" id="ARBA00022519"/>
    </source>
</evidence>
<evidence type="ECO:0000259" key="10">
    <source>
        <dbReference type="Pfam" id="PF04290"/>
    </source>
</evidence>
<dbReference type="InterPro" id="IPR007387">
    <property type="entry name" value="TRAP_DctQ"/>
</dbReference>
<proteinExistence type="inferred from homology"/>
<dbReference type="AlphaFoldDB" id="A0A8J3EAK6"/>
<keyword evidence="6 9" id="KW-1133">Transmembrane helix</keyword>
<comment type="subunit">
    <text evidence="9">The complex comprises the extracytoplasmic solute receptor protein and the two transmembrane proteins.</text>
</comment>
<feature type="transmembrane region" description="Helical" evidence="9">
    <location>
        <begin position="85"/>
        <end position="107"/>
    </location>
</feature>
<evidence type="ECO:0000256" key="5">
    <source>
        <dbReference type="ARBA" id="ARBA00022692"/>
    </source>
</evidence>
<dbReference type="Pfam" id="PF04290">
    <property type="entry name" value="DctQ"/>
    <property type="match status" value="1"/>
</dbReference>
<feature type="transmembrane region" description="Helical" evidence="9">
    <location>
        <begin position="46"/>
        <end position="64"/>
    </location>
</feature>
<keyword evidence="7 9" id="KW-0472">Membrane</keyword>
<gene>
    <name evidence="11" type="ORF">GCM10010964_15060</name>
</gene>
<dbReference type="RefSeq" id="WP_188899416.1">
    <property type="nucleotide sequence ID" value="NZ_BMKS01000004.1"/>
</dbReference>
<dbReference type="GO" id="GO:0015740">
    <property type="term" value="P:C4-dicarboxylate transport"/>
    <property type="evidence" value="ECO:0007669"/>
    <property type="project" value="TreeGrafter"/>
</dbReference>
<feature type="domain" description="Tripartite ATP-independent periplasmic transporters DctQ component" evidence="10">
    <location>
        <begin position="23"/>
        <end position="153"/>
    </location>
</feature>
<evidence type="ECO:0000313" key="11">
    <source>
        <dbReference type="EMBL" id="GGG28146.1"/>
    </source>
</evidence>
<organism evidence="11 12">
    <name type="scientific">Caldovatus sediminis</name>
    <dbReference type="NCBI Taxonomy" id="2041189"/>
    <lineage>
        <taxon>Bacteria</taxon>
        <taxon>Pseudomonadati</taxon>
        <taxon>Pseudomonadota</taxon>
        <taxon>Alphaproteobacteria</taxon>
        <taxon>Acetobacterales</taxon>
        <taxon>Roseomonadaceae</taxon>
        <taxon>Caldovatus</taxon>
    </lineage>
</organism>
<reference evidence="11 12" key="1">
    <citation type="journal article" date="2014" name="Int. J. Syst. Evol. Microbiol.">
        <title>Complete genome sequence of Corynebacterium casei LMG S-19264T (=DSM 44701T), isolated from a smear-ripened cheese.</title>
        <authorList>
            <consortium name="US DOE Joint Genome Institute (JGI-PGF)"/>
            <person name="Walter F."/>
            <person name="Albersmeier A."/>
            <person name="Kalinowski J."/>
            <person name="Ruckert C."/>
        </authorList>
    </citation>
    <scope>NUCLEOTIDE SEQUENCE [LARGE SCALE GENOMIC DNA]</scope>
    <source>
        <strain evidence="11 12">CGMCC 1.16330</strain>
    </source>
</reference>
<keyword evidence="5 9" id="KW-0812">Transmembrane</keyword>
<evidence type="ECO:0000256" key="8">
    <source>
        <dbReference type="ARBA" id="ARBA00038436"/>
    </source>
</evidence>
<accession>A0A8J3EAK6</accession>
<keyword evidence="4 9" id="KW-0997">Cell inner membrane</keyword>
<evidence type="ECO:0000256" key="6">
    <source>
        <dbReference type="ARBA" id="ARBA00022989"/>
    </source>
</evidence>
<keyword evidence="12" id="KW-1185">Reference proteome</keyword>
<comment type="function">
    <text evidence="9">Part of the tripartite ATP-independent periplasmic (TRAP) transport system.</text>
</comment>
<feature type="transmembrane region" description="Helical" evidence="9">
    <location>
        <begin position="127"/>
        <end position="150"/>
    </location>
</feature>
<dbReference type="GO" id="GO:0005886">
    <property type="term" value="C:plasma membrane"/>
    <property type="evidence" value="ECO:0007669"/>
    <property type="project" value="UniProtKB-SubCell"/>
</dbReference>